<feature type="transmembrane region" description="Helical" evidence="1">
    <location>
        <begin position="79"/>
        <end position="96"/>
    </location>
</feature>
<keyword evidence="1" id="KW-0472">Membrane</keyword>
<name>A0A3B0VHM7_9ZZZZ</name>
<feature type="transmembrane region" description="Helical" evidence="1">
    <location>
        <begin position="56"/>
        <end position="73"/>
    </location>
</feature>
<keyword evidence="1" id="KW-0812">Transmembrane</keyword>
<protein>
    <submittedName>
        <fullName evidence="2">Uncharacterized protein</fullName>
    </submittedName>
</protein>
<keyword evidence="1" id="KW-1133">Transmembrane helix</keyword>
<feature type="transmembrane region" description="Helical" evidence="1">
    <location>
        <begin position="12"/>
        <end position="35"/>
    </location>
</feature>
<organism evidence="2">
    <name type="scientific">hydrothermal vent metagenome</name>
    <dbReference type="NCBI Taxonomy" id="652676"/>
    <lineage>
        <taxon>unclassified sequences</taxon>
        <taxon>metagenomes</taxon>
        <taxon>ecological metagenomes</taxon>
    </lineage>
</organism>
<reference evidence="2" key="1">
    <citation type="submission" date="2018-06" db="EMBL/GenBank/DDBJ databases">
        <authorList>
            <person name="Zhirakovskaya E."/>
        </authorList>
    </citation>
    <scope>NUCLEOTIDE SEQUENCE</scope>
</reference>
<dbReference type="AlphaFoldDB" id="A0A3B0VHM7"/>
<evidence type="ECO:0000313" key="2">
    <source>
        <dbReference type="EMBL" id="VAW37827.1"/>
    </source>
</evidence>
<dbReference type="EMBL" id="UOEU01000680">
    <property type="protein sequence ID" value="VAW37827.1"/>
    <property type="molecule type" value="Genomic_DNA"/>
</dbReference>
<accession>A0A3B0VHM7</accession>
<gene>
    <name evidence="2" type="ORF">MNBD_CHLOROFLEXI01-2367</name>
</gene>
<sequence>MLYFFAVIDWKVVWTNGLWILGTAVLLGTFSYSYWLSRTESASLAEIHQQPPFSRLFYVGIVFVLLGLVFTSSRWWETAVWLLFIGWATFNLIVSLQNR</sequence>
<proteinExistence type="predicted"/>
<evidence type="ECO:0000256" key="1">
    <source>
        <dbReference type="SAM" id="Phobius"/>
    </source>
</evidence>